<dbReference type="Proteomes" id="UP000323876">
    <property type="component" value="Unassembled WGS sequence"/>
</dbReference>
<dbReference type="InterPro" id="IPR005111">
    <property type="entry name" value="MoeA_C_domain_IV"/>
</dbReference>
<dbReference type="SUPFAM" id="SSF63867">
    <property type="entry name" value="MoeA C-terminal domain-like"/>
    <property type="match status" value="1"/>
</dbReference>
<dbReference type="InterPro" id="IPR036135">
    <property type="entry name" value="MoeA_linker/N_sf"/>
</dbReference>
<dbReference type="InterPro" id="IPR036425">
    <property type="entry name" value="MoaB/Mog-like_dom_sf"/>
</dbReference>
<dbReference type="RefSeq" id="WP_150407913.1">
    <property type="nucleotide sequence ID" value="NZ_VXLC01000038.1"/>
</dbReference>
<dbReference type="PANTHER" id="PTHR10192">
    <property type="entry name" value="MOLYBDOPTERIN BIOSYNTHESIS PROTEIN"/>
    <property type="match status" value="1"/>
</dbReference>
<dbReference type="SUPFAM" id="SSF63882">
    <property type="entry name" value="MoeA N-terminal region -like"/>
    <property type="match status" value="1"/>
</dbReference>
<comment type="similarity">
    <text evidence="3 7">Belongs to the MoeA family.</text>
</comment>
<dbReference type="Pfam" id="PF03453">
    <property type="entry name" value="MoeA_N"/>
    <property type="match status" value="1"/>
</dbReference>
<dbReference type="Gene3D" id="2.170.190.11">
    <property type="entry name" value="Molybdopterin biosynthesis moea protein, domain 3"/>
    <property type="match status" value="1"/>
</dbReference>
<keyword evidence="7" id="KW-0460">Magnesium</keyword>
<dbReference type="SUPFAM" id="SSF53218">
    <property type="entry name" value="Molybdenum cofactor biosynthesis proteins"/>
    <property type="match status" value="1"/>
</dbReference>
<evidence type="ECO:0000313" key="9">
    <source>
        <dbReference type="EMBL" id="KAA8880021.1"/>
    </source>
</evidence>
<dbReference type="AlphaFoldDB" id="A0A5N0DWT5"/>
<keyword evidence="5 7" id="KW-0501">Molybdenum cofactor biosynthesis</keyword>
<feature type="domain" description="MoaB/Mog" evidence="8">
    <location>
        <begin position="187"/>
        <end position="323"/>
    </location>
</feature>
<dbReference type="EMBL" id="VXLC01000038">
    <property type="protein sequence ID" value="KAA8880021.1"/>
    <property type="molecule type" value="Genomic_DNA"/>
</dbReference>
<keyword evidence="4 7" id="KW-0500">Molybdenum</keyword>
<evidence type="ECO:0000256" key="6">
    <source>
        <dbReference type="ARBA" id="ARBA00047317"/>
    </source>
</evidence>
<evidence type="ECO:0000313" key="10">
    <source>
        <dbReference type="Proteomes" id="UP000323876"/>
    </source>
</evidence>
<name>A0A5N0DWT5_9NOCA</name>
<dbReference type="Gene3D" id="3.90.105.10">
    <property type="entry name" value="Molybdopterin biosynthesis moea protein, domain 2"/>
    <property type="match status" value="1"/>
</dbReference>
<evidence type="ECO:0000256" key="7">
    <source>
        <dbReference type="RuleBase" id="RU365090"/>
    </source>
</evidence>
<dbReference type="Pfam" id="PF00994">
    <property type="entry name" value="MoCF_biosynth"/>
    <property type="match status" value="1"/>
</dbReference>
<proteinExistence type="inferred from homology"/>
<accession>A0A5N0DWT5</accession>
<dbReference type="PANTHER" id="PTHR10192:SF5">
    <property type="entry name" value="GEPHYRIN"/>
    <property type="match status" value="1"/>
</dbReference>
<keyword evidence="7" id="KW-0479">Metal-binding</keyword>
<evidence type="ECO:0000256" key="2">
    <source>
        <dbReference type="ARBA" id="ARBA00005046"/>
    </source>
</evidence>
<keyword evidence="10" id="KW-1185">Reference proteome</keyword>
<evidence type="ECO:0000256" key="1">
    <source>
        <dbReference type="ARBA" id="ARBA00002901"/>
    </source>
</evidence>
<comment type="caution">
    <text evidence="9">The sequence shown here is derived from an EMBL/GenBank/DDBJ whole genome shotgun (WGS) entry which is preliminary data.</text>
</comment>
<dbReference type="InterPro" id="IPR036688">
    <property type="entry name" value="MoeA_C_domain_IV_sf"/>
</dbReference>
<dbReference type="GO" id="GO:0046872">
    <property type="term" value="F:metal ion binding"/>
    <property type="evidence" value="ECO:0007669"/>
    <property type="project" value="UniProtKB-UniRule"/>
</dbReference>
<sequence>MNPRPASVSARPVDDYRDSIEQLLRPLAARPLEHVSVPEALGRQLAEDLRSPVDLPVFRNSAMDGYAVRAASVVVAPVTLRVAGVVAAGNAGQTPLPPGAAIKVMTGAPIPPGADCVVPVEDVRAGDGTVTIERGRSAGEFVREAGTDVRTGDLLVPAGTTLEPRHIAALAAVGLPSVPVFHQVRAAVITTGDELVPAGSTLRPGQIYNSNGIALAAALAANGVGVVSVAHSTDDPAEFRELLAEATGSADVVFTSGGVSKGDFEVVKDVLGPLGGVFGSVAMQPGGPQGLTVVDGVPVLSFPGNPVSTMVSFEVFARPMLRALAGLPHVDSYELPLRNEVARSPHGKRQFLRGKLIRATHGDRPALHRHPEAVEVVSGPGSHLVAGMAWADVLIDIPAEVTSLPAGAVVRVWSL</sequence>
<dbReference type="NCBIfam" id="TIGR00177">
    <property type="entry name" value="molyb_syn"/>
    <property type="match status" value="1"/>
</dbReference>
<dbReference type="Gene3D" id="3.40.980.10">
    <property type="entry name" value="MoaB/Mog-like domain"/>
    <property type="match status" value="1"/>
</dbReference>
<gene>
    <name evidence="9" type="ORF">F3087_42735</name>
</gene>
<dbReference type="GO" id="GO:0006777">
    <property type="term" value="P:Mo-molybdopterin cofactor biosynthetic process"/>
    <property type="evidence" value="ECO:0007669"/>
    <property type="project" value="UniProtKB-UniRule"/>
</dbReference>
<dbReference type="Gene3D" id="2.40.340.10">
    <property type="entry name" value="MoeA, C-terminal, domain IV"/>
    <property type="match status" value="1"/>
</dbReference>
<reference evidence="9 10" key="1">
    <citation type="submission" date="2019-09" db="EMBL/GenBank/DDBJ databases">
        <authorList>
            <person name="Wang X."/>
        </authorList>
    </citation>
    <scope>NUCLEOTIDE SEQUENCE [LARGE SCALE GENOMIC DNA]</scope>
    <source>
        <strain evidence="9 10">CICC 11023</strain>
    </source>
</reference>
<comment type="function">
    <text evidence="1 7">Catalyzes the insertion of molybdate into adenylated molybdopterin with the concomitant release of AMP.</text>
</comment>
<comment type="pathway">
    <text evidence="2 7">Cofactor biosynthesis; molybdopterin biosynthesis.</text>
</comment>
<dbReference type="GO" id="GO:0061599">
    <property type="term" value="F:molybdopterin molybdotransferase activity"/>
    <property type="evidence" value="ECO:0007669"/>
    <property type="project" value="UniProtKB-UniRule"/>
</dbReference>
<protein>
    <recommendedName>
        <fullName evidence="7">Molybdopterin molybdenumtransferase</fullName>
        <ecNumber evidence="7">2.10.1.1</ecNumber>
    </recommendedName>
</protein>
<dbReference type="GO" id="GO:0005829">
    <property type="term" value="C:cytosol"/>
    <property type="evidence" value="ECO:0007669"/>
    <property type="project" value="TreeGrafter"/>
</dbReference>
<comment type="cofactor">
    <cofactor evidence="7">
        <name>Mg(2+)</name>
        <dbReference type="ChEBI" id="CHEBI:18420"/>
    </cofactor>
</comment>
<comment type="catalytic activity">
    <reaction evidence="6">
        <text>adenylyl-molybdopterin + molybdate = Mo-molybdopterin + AMP + H(+)</text>
        <dbReference type="Rhea" id="RHEA:35047"/>
        <dbReference type="ChEBI" id="CHEBI:15378"/>
        <dbReference type="ChEBI" id="CHEBI:36264"/>
        <dbReference type="ChEBI" id="CHEBI:62727"/>
        <dbReference type="ChEBI" id="CHEBI:71302"/>
        <dbReference type="ChEBI" id="CHEBI:456215"/>
        <dbReference type="EC" id="2.10.1.1"/>
    </reaction>
</comment>
<keyword evidence="7 9" id="KW-0808">Transferase</keyword>
<dbReference type="NCBIfam" id="NF045515">
    <property type="entry name" value="Glp_gephyrin"/>
    <property type="match status" value="1"/>
</dbReference>
<dbReference type="EC" id="2.10.1.1" evidence="7"/>
<dbReference type="Pfam" id="PF03454">
    <property type="entry name" value="MoeA_C"/>
    <property type="match status" value="1"/>
</dbReference>
<dbReference type="SMART" id="SM00852">
    <property type="entry name" value="MoCF_biosynth"/>
    <property type="match status" value="1"/>
</dbReference>
<dbReference type="OrthoDB" id="9804758at2"/>
<evidence type="ECO:0000256" key="3">
    <source>
        <dbReference type="ARBA" id="ARBA00010763"/>
    </source>
</evidence>
<organism evidence="9 10">
    <name type="scientific">Nocardia colli</name>
    <dbReference type="NCBI Taxonomy" id="2545717"/>
    <lineage>
        <taxon>Bacteria</taxon>
        <taxon>Bacillati</taxon>
        <taxon>Actinomycetota</taxon>
        <taxon>Actinomycetes</taxon>
        <taxon>Mycobacteriales</taxon>
        <taxon>Nocardiaceae</taxon>
        <taxon>Nocardia</taxon>
    </lineage>
</organism>
<dbReference type="InterPro" id="IPR005110">
    <property type="entry name" value="MoeA_linker/N"/>
</dbReference>
<dbReference type="CDD" id="cd00887">
    <property type="entry name" value="MoeA"/>
    <property type="match status" value="1"/>
</dbReference>
<dbReference type="UniPathway" id="UPA00344"/>
<evidence type="ECO:0000256" key="4">
    <source>
        <dbReference type="ARBA" id="ARBA00022505"/>
    </source>
</evidence>
<evidence type="ECO:0000259" key="8">
    <source>
        <dbReference type="SMART" id="SM00852"/>
    </source>
</evidence>
<evidence type="ECO:0000256" key="5">
    <source>
        <dbReference type="ARBA" id="ARBA00023150"/>
    </source>
</evidence>
<dbReference type="InterPro" id="IPR038987">
    <property type="entry name" value="MoeA-like"/>
</dbReference>
<dbReference type="InterPro" id="IPR001453">
    <property type="entry name" value="MoaB/Mog_dom"/>
</dbReference>